<dbReference type="Pfam" id="PF06032">
    <property type="entry name" value="S-Me-THD_N"/>
    <property type="match status" value="1"/>
</dbReference>
<evidence type="ECO:0000313" key="5">
    <source>
        <dbReference type="EMBL" id="KIY51439.1"/>
    </source>
</evidence>
<dbReference type="SUPFAM" id="SSF160991">
    <property type="entry name" value="CV3147-like"/>
    <property type="match status" value="1"/>
</dbReference>
<evidence type="ECO:0000259" key="2">
    <source>
        <dbReference type="Pfam" id="PF05378"/>
    </source>
</evidence>
<dbReference type="AlphaFoldDB" id="A0A0D7AI65"/>
<dbReference type="InterPro" id="IPR024071">
    <property type="entry name" value="S-Me-THD_C_sf"/>
</dbReference>
<dbReference type="Gene3D" id="3.30.420.40">
    <property type="match status" value="1"/>
</dbReference>
<feature type="domain" description="S-Me-THD-like C-terminal" evidence="4">
    <location>
        <begin position="768"/>
        <end position="970"/>
    </location>
</feature>
<dbReference type="InterPro" id="IPR010318">
    <property type="entry name" value="S-Me-THD_N"/>
</dbReference>
<dbReference type="PANTHER" id="PTHR11365">
    <property type="entry name" value="5-OXOPROLINASE RELATED"/>
    <property type="match status" value="1"/>
</dbReference>
<dbReference type="InterPro" id="IPR043129">
    <property type="entry name" value="ATPase_NBD"/>
</dbReference>
<keyword evidence="6" id="KW-1185">Reference proteome</keyword>
<dbReference type="Pfam" id="PF01968">
    <property type="entry name" value="Hydantoinase_A"/>
    <property type="match status" value="1"/>
</dbReference>
<gene>
    <name evidence="5" type="ORF">FISHEDRAFT_37067</name>
</gene>
<sequence length="989" mass="105560">MTQIGTATKRIGVDVGGTNTDGVLLDPFVPSDADNRGILAWHKAPTTPDPSDGIVECITKLLTDAAINPVQVASVTIGTTHFTNAVVEKDQNRLSQVAILRLCGPFSRDCYPGIDWPRDLADIIVGHYGYVDGGLEIDGEKIRDVIESQIEEQCRIIKEKGIHAIVVNGIFAPSDLTFRQEEQVGEWIAKYYPAADIVLSKHVANLGFIERENAAILNASILPFARSTIASFQHAVARLKLSCPVFLTQNDGTVLPAHLAARVPIRTFSSGPTNSMCGAAFLVKGEGRIREKKSLLVVDIGGTTTDVGMLLPSGLPRQASAVTEVSGVRMNFSCPDVKSIGLGGGSIVRKASPDAKLTIGPDSVGHRIQTQALTFGGSTPTTTDYAVAASCGTLQIGKPDCVPTSLQSRVDEYKAVIKKMLEGIIDRMKTNADDIDVLLVGGGAILVEDGARLEGASSVNKPAYSGVANAIGAAIARVSGTVDTVKSTHDKTTQQVLDEVTQMAVDRAVDNGAIRETVMLAEIDVLPLQYIANKARIIVKAIGDFDFARTMQAEVPTDEPEDVRPILDKKPLESAKAQQWTTPAEIEAYRPKINQEREWIISELDLEWISTGCYILGTGGGGTPYPDFVRVRELLRNGAVIRVISVDDLKDDAVVACGGGMGSPTVSIEKLAGDEMMEAQTIVYDFLEYKPNAVIGLEIGGGNGLQALLLGASCNMNIPAVDGDWMGRAYPVGWQITPVVWGGDKAQFIPTVIADGNGNTMIMPSATSEKMIERAFRAALSEMGSHVGCARGPCSGKNAKFYAVQHTISMAWRIGRAVALCRAKNEIDSVADTIIDASGGPAMAKLLFKGKIVAVERKTIKGHVYGEVVIRGSEETELAGSSLKIPFKNENLVATRLSNAGEETVVATVPDLICVCDSANGEAIGTPEYKYGLLVTVLGITGSDKWTAIPRGIEIGGPRAFGLDLDYTPLGVFTNPRSVIEEYWNQNAV</sequence>
<evidence type="ECO:0000313" key="6">
    <source>
        <dbReference type="Proteomes" id="UP000054144"/>
    </source>
</evidence>
<feature type="domain" description="S-Me-THD N-terminal" evidence="3">
    <location>
        <begin position="605"/>
        <end position="764"/>
    </location>
</feature>
<proteinExistence type="predicted"/>
<dbReference type="InterPro" id="IPR008040">
    <property type="entry name" value="Hydant_A_N"/>
</dbReference>
<feature type="domain" description="Hydantoinase/oxoprolinase N-terminal" evidence="2">
    <location>
        <begin position="10"/>
        <end position="190"/>
    </location>
</feature>
<dbReference type="SUPFAM" id="SSF53067">
    <property type="entry name" value="Actin-like ATPase domain"/>
    <property type="match status" value="2"/>
</dbReference>
<dbReference type="Pfam" id="PF05378">
    <property type="entry name" value="Hydant_A_N"/>
    <property type="match status" value="1"/>
</dbReference>
<dbReference type="FunFam" id="3.40.1610.10:FF:000001">
    <property type="entry name" value="Hydantoinase, putative"/>
    <property type="match status" value="1"/>
</dbReference>
<dbReference type="InterPro" id="IPR002821">
    <property type="entry name" value="Hydantoinase_A"/>
</dbReference>
<reference evidence="5 6" key="1">
    <citation type="journal article" date="2015" name="Fungal Genet. Biol.">
        <title>Evolution of novel wood decay mechanisms in Agaricales revealed by the genome sequences of Fistulina hepatica and Cylindrobasidium torrendii.</title>
        <authorList>
            <person name="Floudas D."/>
            <person name="Held B.W."/>
            <person name="Riley R."/>
            <person name="Nagy L.G."/>
            <person name="Koehler G."/>
            <person name="Ransdell A.S."/>
            <person name="Younus H."/>
            <person name="Chow J."/>
            <person name="Chiniquy J."/>
            <person name="Lipzen A."/>
            <person name="Tritt A."/>
            <person name="Sun H."/>
            <person name="Haridas S."/>
            <person name="LaButti K."/>
            <person name="Ohm R.A."/>
            <person name="Kues U."/>
            <person name="Blanchette R.A."/>
            <person name="Grigoriev I.V."/>
            <person name="Minto R.E."/>
            <person name="Hibbett D.S."/>
        </authorList>
    </citation>
    <scope>NUCLEOTIDE SEQUENCE [LARGE SCALE GENOMIC DNA]</scope>
    <source>
        <strain evidence="5 6">ATCC 64428</strain>
    </source>
</reference>
<evidence type="ECO:0000259" key="4">
    <source>
        <dbReference type="Pfam" id="PF20906"/>
    </source>
</evidence>
<dbReference type="InterPro" id="IPR045079">
    <property type="entry name" value="Oxoprolinase-like"/>
</dbReference>
<feature type="domain" description="Hydantoinase A/oxoprolinase" evidence="1">
    <location>
        <begin position="211"/>
        <end position="388"/>
    </location>
</feature>
<dbReference type="Gene3D" id="3.40.1610.10">
    <property type="entry name" value="CV3147-like domain"/>
    <property type="match status" value="1"/>
</dbReference>
<dbReference type="OrthoDB" id="5404895at2759"/>
<dbReference type="Pfam" id="PF20906">
    <property type="entry name" value="S-Me-THD_C"/>
    <property type="match status" value="1"/>
</dbReference>
<protein>
    <submittedName>
        <fullName evidence="5">DUF917-domain-containing protein</fullName>
    </submittedName>
</protein>
<dbReference type="Gene3D" id="2.40.390.10">
    <property type="entry name" value="CV3147-like"/>
    <property type="match status" value="1"/>
</dbReference>
<evidence type="ECO:0000259" key="1">
    <source>
        <dbReference type="Pfam" id="PF01968"/>
    </source>
</evidence>
<evidence type="ECO:0000259" key="3">
    <source>
        <dbReference type="Pfam" id="PF06032"/>
    </source>
</evidence>
<dbReference type="EMBL" id="KN881650">
    <property type="protein sequence ID" value="KIY51439.1"/>
    <property type="molecule type" value="Genomic_DNA"/>
</dbReference>
<dbReference type="GO" id="GO:0016787">
    <property type="term" value="F:hydrolase activity"/>
    <property type="evidence" value="ECO:0007669"/>
    <property type="project" value="InterPro"/>
</dbReference>
<name>A0A0D7AI65_9AGAR</name>
<dbReference type="Proteomes" id="UP000054144">
    <property type="component" value="Unassembled WGS sequence"/>
</dbReference>
<dbReference type="InterPro" id="IPR048350">
    <property type="entry name" value="S-Me-THD-like_C"/>
</dbReference>
<organism evidence="5 6">
    <name type="scientific">Fistulina hepatica ATCC 64428</name>
    <dbReference type="NCBI Taxonomy" id="1128425"/>
    <lineage>
        <taxon>Eukaryota</taxon>
        <taxon>Fungi</taxon>
        <taxon>Dikarya</taxon>
        <taxon>Basidiomycota</taxon>
        <taxon>Agaricomycotina</taxon>
        <taxon>Agaricomycetes</taxon>
        <taxon>Agaricomycetidae</taxon>
        <taxon>Agaricales</taxon>
        <taxon>Fistulinaceae</taxon>
        <taxon>Fistulina</taxon>
    </lineage>
</organism>
<dbReference type="PANTHER" id="PTHR11365:SF10">
    <property type="entry name" value="HYDANTOINASE_OXOPROLINASE"/>
    <property type="match status" value="1"/>
</dbReference>
<accession>A0A0D7AI65</accession>
<dbReference type="InterPro" id="IPR027479">
    <property type="entry name" value="S-Me-THD_N_sf"/>
</dbReference>